<dbReference type="Proteomes" id="UP000515981">
    <property type="component" value="Chromosome"/>
</dbReference>
<accession>A0A7G9FZE5</accession>
<dbReference type="NCBIfam" id="TIGR03696">
    <property type="entry name" value="Rhs_assc_core"/>
    <property type="match status" value="1"/>
</dbReference>
<evidence type="ECO:0000313" key="1">
    <source>
        <dbReference type="EMBL" id="QNM03927.1"/>
    </source>
</evidence>
<keyword evidence="2" id="KW-1185">Reference proteome</keyword>
<gene>
    <name evidence="1" type="ORF">H9Q77_07660</name>
</gene>
<dbReference type="RefSeq" id="WP_249327055.1">
    <property type="nucleotide sequence ID" value="NZ_CP060633.1"/>
</dbReference>
<protein>
    <submittedName>
        <fullName evidence="1">Uncharacterized protein</fullName>
    </submittedName>
</protein>
<dbReference type="EMBL" id="CP060633">
    <property type="protein sequence ID" value="QNM03927.1"/>
    <property type="molecule type" value="Genomic_DNA"/>
</dbReference>
<dbReference type="Gene3D" id="2.180.10.10">
    <property type="entry name" value="RHS repeat-associated core"/>
    <property type="match status" value="1"/>
</dbReference>
<reference evidence="1 2" key="1">
    <citation type="submission" date="2020-08" db="EMBL/GenBank/DDBJ databases">
        <authorList>
            <person name="Liu C."/>
            <person name="Sun Q."/>
        </authorList>
    </citation>
    <scope>NUCLEOTIDE SEQUENCE [LARGE SCALE GENOMIC DNA]</scope>
    <source>
        <strain evidence="1 2">NSJ-8</strain>
    </source>
</reference>
<dbReference type="AlphaFoldDB" id="A0A7G9FZE5"/>
<organism evidence="1 2">
    <name type="scientific">Simiaoa sunii</name>
    <dbReference type="NCBI Taxonomy" id="2763672"/>
    <lineage>
        <taxon>Bacteria</taxon>
        <taxon>Bacillati</taxon>
        <taxon>Bacillota</taxon>
        <taxon>Clostridia</taxon>
        <taxon>Lachnospirales</taxon>
        <taxon>Lachnospiraceae</taxon>
        <taxon>Simiaoa</taxon>
    </lineage>
</organism>
<proteinExistence type="predicted"/>
<evidence type="ECO:0000313" key="2">
    <source>
        <dbReference type="Proteomes" id="UP000515981"/>
    </source>
</evidence>
<name>A0A7G9FZE5_9FIRM</name>
<dbReference type="KEGG" id="ssun:H9Q77_07660"/>
<dbReference type="InterPro" id="IPR022385">
    <property type="entry name" value="Rhs_assc_core"/>
</dbReference>
<sequence length="480" mass="52580">MCLERSERNDKNYELIEYLNDVNREHAEVLVEQNINGKTDTSYIYGAEINGGFDRISLDRFDGSTGYYLYDARGSVSGITNEEGQVYQSYRYSVTGEITFGAPQYENEYTYNGESYNPNIQSQYLRARYYCVVTATFLTEDSYLGSLTEPLTLNRYNYCVSSYLNYTDPSGNSTENDVDRILREYPILSNQKSEQAIAVESFVNGVLGSAAKVIIDKPTAAYMPGMAMEELYGGQYRFNEHAYNNYVNLTETLIEALSKDATNKTAYYAGRCTGDVVITVVGGVEFVYGLITTISGGGESAAALATGIGIAAEPVTIAVTAEGVVTVVDGVNTIHYGITAFKKDADKGKEAKEADSKAAESGLNSNLLDELANSGVKYNPEDIVAITKTADGKLVWLENGTDTAGLNHIITEHADDFLNKGITQEQIPDYVMNALENGKIVGYQGRGTGRPIYEFTYNGEIHKVAITVGNNRFIVGANPK</sequence>